<dbReference type="Proteomes" id="UP000469159">
    <property type="component" value="Unassembled WGS sequence"/>
</dbReference>
<comment type="similarity">
    <text evidence="3">Belongs to the FliG family.</text>
</comment>
<dbReference type="InterPro" id="IPR032779">
    <property type="entry name" value="FliG_M"/>
</dbReference>
<evidence type="ECO:0000259" key="11">
    <source>
        <dbReference type="Pfam" id="PF01706"/>
    </source>
</evidence>
<keyword evidence="8" id="KW-0472">Membrane</keyword>
<dbReference type="GO" id="GO:0071973">
    <property type="term" value="P:bacterial-type flagellum-dependent cell motility"/>
    <property type="evidence" value="ECO:0007669"/>
    <property type="project" value="InterPro"/>
</dbReference>
<feature type="domain" description="Flagellar motor switch protein FliG N-terminal" evidence="13">
    <location>
        <begin position="10"/>
        <end position="106"/>
    </location>
</feature>
<reference evidence="14 15" key="1">
    <citation type="submission" date="2019-12" db="EMBL/GenBank/DDBJ databases">
        <title>Genomic-based taxomic classification of the family Erythrobacteraceae.</title>
        <authorList>
            <person name="Xu L."/>
        </authorList>
    </citation>
    <scope>NUCLEOTIDE SEQUENCE [LARGE SCALE GENOMIC DNA]</scope>
    <source>
        <strain evidence="14 15">MCCC 1K02066</strain>
    </source>
</reference>
<evidence type="ECO:0000256" key="2">
    <source>
        <dbReference type="ARBA" id="ARBA00004413"/>
    </source>
</evidence>
<name>A0A6I4URF7_9SPHN</name>
<keyword evidence="7" id="KW-0283">Flagellar rotation</keyword>
<evidence type="ECO:0000259" key="13">
    <source>
        <dbReference type="Pfam" id="PF14842"/>
    </source>
</evidence>
<keyword evidence="5" id="KW-1003">Cell membrane</keyword>
<dbReference type="GO" id="GO:0003774">
    <property type="term" value="F:cytoskeletal motor activity"/>
    <property type="evidence" value="ECO:0007669"/>
    <property type="project" value="InterPro"/>
</dbReference>
<evidence type="ECO:0000259" key="12">
    <source>
        <dbReference type="Pfam" id="PF14841"/>
    </source>
</evidence>
<evidence type="ECO:0000313" key="15">
    <source>
        <dbReference type="Proteomes" id="UP000469159"/>
    </source>
</evidence>
<comment type="subcellular location">
    <subcellularLocation>
        <location evidence="1">Bacterial flagellum basal body</location>
    </subcellularLocation>
    <subcellularLocation>
        <location evidence="2">Cell membrane</location>
        <topology evidence="2">Peripheral membrane protein</topology>
        <orientation evidence="2">Cytoplasmic side</orientation>
    </subcellularLocation>
</comment>
<keyword evidence="14" id="KW-0969">Cilium</keyword>
<dbReference type="PRINTS" id="PR00954">
    <property type="entry name" value="FLGMOTORFLIG"/>
</dbReference>
<evidence type="ECO:0000256" key="7">
    <source>
        <dbReference type="ARBA" id="ARBA00022779"/>
    </source>
</evidence>
<dbReference type="SUPFAM" id="SSF48029">
    <property type="entry name" value="FliG"/>
    <property type="match status" value="2"/>
</dbReference>
<dbReference type="GO" id="GO:0009425">
    <property type="term" value="C:bacterial-type flagellum basal body"/>
    <property type="evidence" value="ECO:0007669"/>
    <property type="project" value="UniProtKB-SubCell"/>
</dbReference>
<evidence type="ECO:0000256" key="10">
    <source>
        <dbReference type="ARBA" id="ARBA00025598"/>
    </source>
</evidence>
<dbReference type="PANTHER" id="PTHR30534">
    <property type="entry name" value="FLAGELLAR MOTOR SWITCH PROTEIN FLIG"/>
    <property type="match status" value="1"/>
</dbReference>
<dbReference type="NCBIfam" id="TIGR00207">
    <property type="entry name" value="fliG"/>
    <property type="match status" value="1"/>
</dbReference>
<dbReference type="Pfam" id="PF14842">
    <property type="entry name" value="FliG_N"/>
    <property type="match status" value="1"/>
</dbReference>
<keyword evidence="14" id="KW-0966">Cell projection</keyword>
<keyword evidence="9" id="KW-0975">Bacterial flagellum</keyword>
<sequence length="341" mass="36397">MSALAEVTAEGPDRAAVMVMLLGEEDAARLLAGLSPDELRTLGAKMCAMGEIGPGAIAAAISSFAESAGRSGIASHDRVENVRRIMTSAVGEVKADSLMRRVAPPQEGPRTPALELAQWLEPEVLIPLIADEHPQAIAVLLVQLEPVAAAAVLAGLPEELHTPVVHRIAKLGPVSPEAITILEETLAAKIARTHGKAPLTMGGVREAAEIINNAARSVEKRVMPAIGKIDKQLARDLENEMFKFEHLFELDTKMTGALLREIESELLIDALKGIEPDKRDHFFEAMSSRAADGLRDEIEARGRIKRTEVEAAQKAIVAVAKRLAAEGTIVFGSGGGEEDYV</sequence>
<comment type="caution">
    <text evidence="14">The sequence shown here is derived from an EMBL/GenBank/DDBJ whole genome shotgun (WGS) entry which is preliminary data.</text>
</comment>
<dbReference type="InterPro" id="IPR023087">
    <property type="entry name" value="Flg_Motor_Flig_C"/>
</dbReference>
<proteinExistence type="inferred from homology"/>
<dbReference type="InterPro" id="IPR011002">
    <property type="entry name" value="FliG_a-hlx"/>
</dbReference>
<evidence type="ECO:0000256" key="1">
    <source>
        <dbReference type="ARBA" id="ARBA00004117"/>
    </source>
</evidence>
<evidence type="ECO:0000313" key="14">
    <source>
        <dbReference type="EMBL" id="MXP41570.1"/>
    </source>
</evidence>
<dbReference type="OrthoDB" id="9780302at2"/>
<evidence type="ECO:0000256" key="5">
    <source>
        <dbReference type="ARBA" id="ARBA00022475"/>
    </source>
</evidence>
<evidence type="ECO:0000256" key="8">
    <source>
        <dbReference type="ARBA" id="ARBA00023136"/>
    </source>
</evidence>
<dbReference type="AlphaFoldDB" id="A0A6I4URF7"/>
<organism evidence="14 15">
    <name type="scientific">Croceibacterium soli</name>
    <dbReference type="NCBI Taxonomy" id="1739690"/>
    <lineage>
        <taxon>Bacteria</taxon>
        <taxon>Pseudomonadati</taxon>
        <taxon>Pseudomonadota</taxon>
        <taxon>Alphaproteobacteria</taxon>
        <taxon>Sphingomonadales</taxon>
        <taxon>Erythrobacteraceae</taxon>
        <taxon>Croceibacterium</taxon>
    </lineage>
</organism>
<evidence type="ECO:0000256" key="4">
    <source>
        <dbReference type="ARBA" id="ARBA00021870"/>
    </source>
</evidence>
<evidence type="ECO:0000256" key="6">
    <source>
        <dbReference type="ARBA" id="ARBA00022500"/>
    </source>
</evidence>
<dbReference type="GO" id="GO:0005886">
    <property type="term" value="C:plasma membrane"/>
    <property type="evidence" value="ECO:0007669"/>
    <property type="project" value="UniProtKB-SubCell"/>
</dbReference>
<keyword evidence="6" id="KW-0145">Chemotaxis</keyword>
<dbReference type="Gene3D" id="1.10.220.30">
    <property type="match status" value="3"/>
</dbReference>
<gene>
    <name evidence="14" type="primary">fliG</name>
    <name evidence="14" type="ORF">GRI75_07935</name>
</gene>
<comment type="function">
    <text evidence="10">FliG is one of three proteins (FliG, FliN, FliM) that forms the rotor-mounted switch complex (C ring), located at the base of the basal body. This complex interacts with the CheY and CheZ chemotaxis proteins, in addition to contacting components of the motor that determine the direction of flagellar rotation.</text>
</comment>
<evidence type="ECO:0000256" key="3">
    <source>
        <dbReference type="ARBA" id="ARBA00010299"/>
    </source>
</evidence>
<keyword evidence="15" id="KW-1185">Reference proteome</keyword>
<dbReference type="Pfam" id="PF01706">
    <property type="entry name" value="FliG_C"/>
    <property type="match status" value="1"/>
</dbReference>
<dbReference type="Pfam" id="PF14841">
    <property type="entry name" value="FliG_M"/>
    <property type="match status" value="1"/>
</dbReference>
<protein>
    <recommendedName>
        <fullName evidence="4">Flagellar motor switch protein FliG</fullName>
    </recommendedName>
</protein>
<dbReference type="GO" id="GO:0006935">
    <property type="term" value="P:chemotaxis"/>
    <property type="evidence" value="ECO:0007669"/>
    <property type="project" value="UniProtKB-KW"/>
</dbReference>
<keyword evidence="14" id="KW-0282">Flagellum</keyword>
<dbReference type="InterPro" id="IPR028263">
    <property type="entry name" value="FliG_N"/>
</dbReference>
<feature type="domain" description="Flagellar motor switch protein FliG middle" evidence="12">
    <location>
        <begin position="122"/>
        <end position="194"/>
    </location>
</feature>
<dbReference type="InterPro" id="IPR000090">
    <property type="entry name" value="Flg_Motor_Flig"/>
</dbReference>
<dbReference type="EMBL" id="WTYK01000004">
    <property type="protein sequence ID" value="MXP41570.1"/>
    <property type="molecule type" value="Genomic_DNA"/>
</dbReference>
<dbReference type="PANTHER" id="PTHR30534:SF0">
    <property type="entry name" value="FLAGELLAR MOTOR SWITCH PROTEIN FLIG"/>
    <property type="match status" value="1"/>
</dbReference>
<evidence type="ECO:0000256" key="9">
    <source>
        <dbReference type="ARBA" id="ARBA00023143"/>
    </source>
</evidence>
<accession>A0A6I4URF7</accession>
<dbReference type="RefSeq" id="WP_160746432.1">
    <property type="nucleotide sequence ID" value="NZ_WTYK01000004.1"/>
</dbReference>
<feature type="domain" description="Flagellar motor switch protein FliG C-terminal" evidence="11">
    <location>
        <begin position="226"/>
        <end position="330"/>
    </location>
</feature>